<keyword evidence="1" id="KW-0472">Membrane</keyword>
<dbReference type="OrthoDB" id="8906425at2"/>
<reference evidence="2 3" key="1">
    <citation type="submission" date="2016-10" db="EMBL/GenBank/DDBJ databases">
        <authorList>
            <person name="de Groot N.N."/>
        </authorList>
    </citation>
    <scope>NUCLEOTIDE SEQUENCE [LARGE SCALE GENOMIC DNA]</scope>
    <source>
        <strain evidence="2 3">DSM 16619</strain>
    </source>
</reference>
<keyword evidence="1" id="KW-1133">Transmembrane helix</keyword>
<feature type="transmembrane region" description="Helical" evidence="1">
    <location>
        <begin position="45"/>
        <end position="71"/>
    </location>
</feature>
<dbReference type="Pfam" id="PF07332">
    <property type="entry name" value="Phage_holin_3_6"/>
    <property type="match status" value="1"/>
</dbReference>
<proteinExistence type="predicted"/>
<gene>
    <name evidence="2" type="ORF">SAMN05192589_10192</name>
</gene>
<evidence type="ECO:0000313" key="2">
    <source>
        <dbReference type="EMBL" id="SDC02425.1"/>
    </source>
</evidence>
<accession>A0A1G6I8S4</accession>
<evidence type="ECO:0000313" key="3">
    <source>
        <dbReference type="Proteomes" id="UP000198781"/>
    </source>
</evidence>
<dbReference type="RefSeq" id="WP_092739242.1">
    <property type="nucleotide sequence ID" value="NZ_FMZC01000001.1"/>
</dbReference>
<sequence>MNWLALLGLDGWVARWRAAVIEGAIAAEDRLDLARLEWADQKRRLGLMVVLVIALGGLTVVTMVLASLAILVQFWDSPQRTMVGWLVAGTWLVLWAGALIALVSIARKAGNAFALTRQELAQDWRDIKERL</sequence>
<dbReference type="AlphaFoldDB" id="A0A1G6I8S4"/>
<keyword evidence="3" id="KW-1185">Reference proteome</keyword>
<dbReference type="EMBL" id="FMZC01000001">
    <property type="protein sequence ID" value="SDC02425.1"/>
    <property type="molecule type" value="Genomic_DNA"/>
</dbReference>
<evidence type="ECO:0000256" key="1">
    <source>
        <dbReference type="SAM" id="Phobius"/>
    </source>
</evidence>
<keyword evidence="1" id="KW-0812">Transmembrane</keyword>
<organism evidence="2 3">
    <name type="scientific">Paracidovorax valerianellae</name>
    <dbReference type="NCBI Taxonomy" id="187868"/>
    <lineage>
        <taxon>Bacteria</taxon>
        <taxon>Pseudomonadati</taxon>
        <taxon>Pseudomonadota</taxon>
        <taxon>Betaproteobacteria</taxon>
        <taxon>Burkholderiales</taxon>
        <taxon>Comamonadaceae</taxon>
        <taxon>Paracidovorax</taxon>
    </lineage>
</organism>
<feature type="transmembrane region" description="Helical" evidence="1">
    <location>
        <begin position="83"/>
        <end position="105"/>
    </location>
</feature>
<protein>
    <submittedName>
        <fullName evidence="2">Putative Holin-X, holin superfamily III</fullName>
    </submittedName>
</protein>
<name>A0A1G6I8S4_9BURK</name>
<dbReference type="STRING" id="187868.SAMN05192589_10192"/>
<dbReference type="Proteomes" id="UP000198781">
    <property type="component" value="Unassembled WGS sequence"/>
</dbReference>
<dbReference type="InterPro" id="IPR009937">
    <property type="entry name" value="Phage_holin_3_6"/>
</dbReference>